<dbReference type="GO" id="GO:0005737">
    <property type="term" value="C:cytoplasm"/>
    <property type="evidence" value="ECO:0007669"/>
    <property type="project" value="UniProtKB-ARBA"/>
</dbReference>
<dbReference type="InterPro" id="IPR002818">
    <property type="entry name" value="DJ-1/PfpI"/>
</dbReference>
<name>A0A4P9VLJ3_9GAMM</name>
<dbReference type="Gene3D" id="3.40.50.880">
    <property type="match status" value="1"/>
</dbReference>
<evidence type="ECO:0000259" key="2">
    <source>
        <dbReference type="Pfam" id="PF01965"/>
    </source>
</evidence>
<accession>A0A4P9VLJ3</accession>
<gene>
    <name evidence="3" type="ORF">B9G39_07055</name>
</gene>
<feature type="domain" description="DJ-1/PfpI" evidence="2">
    <location>
        <begin position="3"/>
        <end position="171"/>
    </location>
</feature>
<evidence type="ECO:0000313" key="4">
    <source>
        <dbReference type="Proteomes" id="UP000257039"/>
    </source>
</evidence>
<dbReference type="Pfam" id="PF01965">
    <property type="entry name" value="DJ-1_PfpI"/>
    <property type="match status" value="1"/>
</dbReference>
<comment type="caution">
    <text evidence="3">The sequence shown here is derived from an EMBL/GenBank/DDBJ whole genome shotgun (WGS) entry which is preliminary data.</text>
</comment>
<dbReference type="InterPro" id="IPR029062">
    <property type="entry name" value="Class_I_gatase-like"/>
</dbReference>
<keyword evidence="4" id="KW-1185">Reference proteome</keyword>
<dbReference type="CDD" id="cd03135">
    <property type="entry name" value="GATase1_DJ-1"/>
    <property type="match status" value="1"/>
</dbReference>
<sequence>MSKRALVVIADGTEEIEAVIVIDVLRRATVDVCVASCQLTQELQIKASRGVKLVADSHIDECVDYSFDLIVLPGGMPGAEHLRDCPTLTTMLTCQQKAERWIAAICAAPAVVLSAHNLIANAKATCHPAFLQQLQAKQVVSDQAVVVDEKHALITSQGPGTAMIFALKLVEILMGEKKAQEVGQPMVLLS</sequence>
<dbReference type="RefSeq" id="WP_094786582.1">
    <property type="nucleotide sequence ID" value="NZ_NDXW01000001.1"/>
</dbReference>
<dbReference type="PANTHER" id="PTHR48094">
    <property type="entry name" value="PROTEIN/NUCLEIC ACID DEGLYCASE DJ-1-RELATED"/>
    <property type="match status" value="1"/>
</dbReference>
<reference evidence="3 4" key="1">
    <citation type="submission" date="2017-04" db="EMBL/GenBank/DDBJ databases">
        <title>Draft genome sequence of Zooshikella ganghwensis VG4 isolated from Red Sea sediments.</title>
        <authorList>
            <person name="Rehman Z."/>
            <person name="Alam I."/>
            <person name="Kamau A."/>
            <person name="Bajic V."/>
            <person name="Leiknes T."/>
        </authorList>
    </citation>
    <scope>NUCLEOTIDE SEQUENCE [LARGE SCALE GENOMIC DNA]</scope>
    <source>
        <strain evidence="3 4">VG4</strain>
    </source>
</reference>
<dbReference type="SUPFAM" id="SSF52317">
    <property type="entry name" value="Class I glutamine amidotransferase-like"/>
    <property type="match status" value="1"/>
</dbReference>
<organism evidence="3 4">
    <name type="scientific">Zooshikella ganghwensis</name>
    <dbReference type="NCBI Taxonomy" id="202772"/>
    <lineage>
        <taxon>Bacteria</taxon>
        <taxon>Pseudomonadati</taxon>
        <taxon>Pseudomonadota</taxon>
        <taxon>Gammaproteobacteria</taxon>
        <taxon>Oceanospirillales</taxon>
        <taxon>Zooshikellaceae</taxon>
        <taxon>Zooshikella</taxon>
    </lineage>
</organism>
<dbReference type="Proteomes" id="UP000257039">
    <property type="component" value="Unassembled WGS sequence"/>
</dbReference>
<dbReference type="EMBL" id="NDXW01000001">
    <property type="protein sequence ID" value="RDH43217.1"/>
    <property type="molecule type" value="Genomic_DNA"/>
</dbReference>
<proteinExistence type="predicted"/>
<dbReference type="PANTHER" id="PTHR48094:SF12">
    <property type="entry name" value="PARKINSON DISEASE PROTEIN 7 HOMOLOG"/>
    <property type="match status" value="1"/>
</dbReference>
<dbReference type="FunFam" id="3.40.50.880:FF:000015">
    <property type="entry name" value="Protein DJ-1 homolog C"/>
    <property type="match status" value="1"/>
</dbReference>
<evidence type="ECO:0000313" key="3">
    <source>
        <dbReference type="EMBL" id="RDH43217.1"/>
    </source>
</evidence>
<dbReference type="AlphaFoldDB" id="A0A4P9VLJ3"/>
<evidence type="ECO:0000256" key="1">
    <source>
        <dbReference type="ARBA" id="ARBA00022737"/>
    </source>
</evidence>
<dbReference type="NCBIfam" id="TIGR01383">
    <property type="entry name" value="not_thiJ"/>
    <property type="match status" value="1"/>
</dbReference>
<protein>
    <submittedName>
        <fullName evidence="3">DJ-1 family protein</fullName>
    </submittedName>
</protein>
<dbReference type="InterPro" id="IPR006287">
    <property type="entry name" value="DJ-1"/>
</dbReference>
<keyword evidence="1" id="KW-0677">Repeat</keyword>
<dbReference type="GO" id="GO:1903189">
    <property type="term" value="P:glyoxal metabolic process"/>
    <property type="evidence" value="ECO:0007669"/>
    <property type="project" value="TreeGrafter"/>
</dbReference>
<dbReference type="InterPro" id="IPR050325">
    <property type="entry name" value="Prot/Nucl_acid_deglycase"/>
</dbReference>